<comment type="subcellular location">
    <subcellularLocation>
        <location evidence="1">Membrane</location>
        <topology evidence="1">Multi-pass membrane protein</topology>
    </subcellularLocation>
</comment>
<evidence type="ECO:0000313" key="8">
    <source>
        <dbReference type="Proteomes" id="UP001215712"/>
    </source>
</evidence>
<feature type="transmembrane region" description="Helical" evidence="5">
    <location>
        <begin position="182"/>
        <end position="200"/>
    </location>
</feature>
<reference evidence="7" key="1">
    <citation type="journal article" date="2023" name="IMA Fungus">
        <title>Comparative genomic study of the Penicillium genus elucidates a diverse pangenome and 15 lateral gene transfer events.</title>
        <authorList>
            <person name="Petersen C."/>
            <person name="Sorensen T."/>
            <person name="Nielsen M.R."/>
            <person name="Sondergaard T.E."/>
            <person name="Sorensen J.L."/>
            <person name="Fitzpatrick D.A."/>
            <person name="Frisvad J.C."/>
            <person name="Nielsen K.L."/>
        </authorList>
    </citation>
    <scope>NUCLEOTIDE SEQUENCE</scope>
    <source>
        <strain evidence="7">IBT 17514</strain>
    </source>
</reference>
<organism evidence="7 8">
    <name type="scientific">Penicillium malachiteum</name>
    <dbReference type="NCBI Taxonomy" id="1324776"/>
    <lineage>
        <taxon>Eukaryota</taxon>
        <taxon>Fungi</taxon>
        <taxon>Dikarya</taxon>
        <taxon>Ascomycota</taxon>
        <taxon>Pezizomycotina</taxon>
        <taxon>Eurotiomycetes</taxon>
        <taxon>Eurotiomycetidae</taxon>
        <taxon>Eurotiales</taxon>
        <taxon>Aspergillaceae</taxon>
        <taxon>Penicillium</taxon>
    </lineage>
</organism>
<feature type="transmembrane region" description="Helical" evidence="5">
    <location>
        <begin position="480"/>
        <end position="505"/>
    </location>
</feature>
<feature type="domain" description="Major facilitator superfamily (MFS) profile" evidence="6">
    <location>
        <begin position="87"/>
        <end position="510"/>
    </location>
</feature>
<dbReference type="SUPFAM" id="SSF103473">
    <property type="entry name" value="MFS general substrate transporter"/>
    <property type="match status" value="1"/>
</dbReference>
<dbReference type="InterPro" id="IPR036259">
    <property type="entry name" value="MFS_trans_sf"/>
</dbReference>
<keyword evidence="8" id="KW-1185">Reference proteome</keyword>
<feature type="transmembrane region" description="Helical" evidence="5">
    <location>
        <begin position="420"/>
        <end position="443"/>
    </location>
</feature>
<keyword evidence="4 5" id="KW-0472">Membrane</keyword>
<evidence type="ECO:0000256" key="1">
    <source>
        <dbReference type="ARBA" id="ARBA00004141"/>
    </source>
</evidence>
<dbReference type="Proteomes" id="UP001215712">
    <property type="component" value="Unassembled WGS sequence"/>
</dbReference>
<dbReference type="PROSITE" id="PS50850">
    <property type="entry name" value="MFS"/>
    <property type="match status" value="1"/>
</dbReference>
<protein>
    <recommendedName>
        <fullName evidence="6">Major facilitator superfamily (MFS) profile domain-containing protein</fullName>
    </recommendedName>
</protein>
<proteinExistence type="predicted"/>
<evidence type="ECO:0000313" key="7">
    <source>
        <dbReference type="EMBL" id="KAJ5724818.1"/>
    </source>
</evidence>
<dbReference type="FunFam" id="1.20.1250.20:FF:000318">
    <property type="entry name" value="MFS multidrug transporter, putative"/>
    <property type="match status" value="1"/>
</dbReference>
<dbReference type="PANTHER" id="PTHR23502:SF177">
    <property type="entry name" value="MAJOR FACILITATOR SUPERFAMILY (MFS) PROFILE DOMAIN-CONTAINING PROTEIN"/>
    <property type="match status" value="1"/>
</dbReference>
<feature type="transmembrane region" description="Helical" evidence="5">
    <location>
        <begin position="389"/>
        <end position="408"/>
    </location>
</feature>
<dbReference type="InterPro" id="IPR011701">
    <property type="entry name" value="MFS"/>
</dbReference>
<feature type="transmembrane region" description="Helical" evidence="5">
    <location>
        <begin position="455"/>
        <end position="474"/>
    </location>
</feature>
<name>A0AAD6MVP3_9EURO</name>
<feature type="transmembrane region" description="Helical" evidence="5">
    <location>
        <begin position="348"/>
        <end position="368"/>
    </location>
</feature>
<feature type="transmembrane region" description="Helical" evidence="5">
    <location>
        <begin position="122"/>
        <end position="141"/>
    </location>
</feature>
<evidence type="ECO:0000256" key="5">
    <source>
        <dbReference type="SAM" id="Phobius"/>
    </source>
</evidence>
<keyword evidence="2 5" id="KW-0812">Transmembrane</keyword>
<comment type="caution">
    <text evidence="7">The sequence shown here is derived from an EMBL/GenBank/DDBJ whole genome shotgun (WGS) entry which is preliminary data.</text>
</comment>
<dbReference type="GO" id="GO:0022857">
    <property type="term" value="F:transmembrane transporter activity"/>
    <property type="evidence" value="ECO:0007669"/>
    <property type="project" value="InterPro"/>
</dbReference>
<keyword evidence="3 5" id="KW-1133">Transmembrane helix</keyword>
<evidence type="ECO:0000256" key="4">
    <source>
        <dbReference type="ARBA" id="ARBA00023136"/>
    </source>
</evidence>
<evidence type="ECO:0000259" key="6">
    <source>
        <dbReference type="PROSITE" id="PS50850"/>
    </source>
</evidence>
<reference evidence="7" key="2">
    <citation type="submission" date="2023-01" db="EMBL/GenBank/DDBJ databases">
        <authorList>
            <person name="Petersen C."/>
        </authorList>
    </citation>
    <scope>NUCLEOTIDE SEQUENCE</scope>
    <source>
        <strain evidence="7">IBT 17514</strain>
    </source>
</reference>
<feature type="transmembrane region" description="Helical" evidence="5">
    <location>
        <begin position="310"/>
        <end position="328"/>
    </location>
</feature>
<feature type="transmembrane region" description="Helical" evidence="5">
    <location>
        <begin position="153"/>
        <end position="176"/>
    </location>
</feature>
<dbReference type="InterPro" id="IPR020846">
    <property type="entry name" value="MFS_dom"/>
</dbReference>
<gene>
    <name evidence="7" type="ORF">N7493_006546</name>
</gene>
<dbReference type="AlphaFoldDB" id="A0AAD6MVP3"/>
<dbReference type="GO" id="GO:0005886">
    <property type="term" value="C:plasma membrane"/>
    <property type="evidence" value="ECO:0007669"/>
    <property type="project" value="TreeGrafter"/>
</dbReference>
<dbReference type="Gene3D" id="1.20.1250.20">
    <property type="entry name" value="MFS general substrate transporter like domains"/>
    <property type="match status" value="1"/>
</dbReference>
<dbReference type="PANTHER" id="PTHR23502">
    <property type="entry name" value="MAJOR FACILITATOR SUPERFAMILY"/>
    <property type="match status" value="1"/>
</dbReference>
<accession>A0AAD6MVP3</accession>
<evidence type="ECO:0000256" key="3">
    <source>
        <dbReference type="ARBA" id="ARBA00022989"/>
    </source>
</evidence>
<feature type="transmembrane region" description="Helical" evidence="5">
    <location>
        <begin position="241"/>
        <end position="260"/>
    </location>
</feature>
<feature type="transmembrane region" description="Helical" evidence="5">
    <location>
        <begin position="212"/>
        <end position="235"/>
    </location>
</feature>
<dbReference type="EMBL" id="JAQJAN010000008">
    <property type="protein sequence ID" value="KAJ5724818.1"/>
    <property type="molecule type" value="Genomic_DNA"/>
</dbReference>
<dbReference type="Pfam" id="PF07690">
    <property type="entry name" value="MFS_1"/>
    <property type="match status" value="1"/>
</dbReference>
<feature type="transmembrane region" description="Helical" evidence="5">
    <location>
        <begin position="88"/>
        <end position="110"/>
    </location>
</feature>
<evidence type="ECO:0000256" key="2">
    <source>
        <dbReference type="ARBA" id="ARBA00022692"/>
    </source>
</evidence>
<sequence>MAIHMEMQSPVVVDLEVGETYAKQNMDFVESAGNVIPDADLPTEIAQLSKPHRDYLLERHGTLNLDPIPAMDPADPYNWPEWKKTMNLILVAFHACMGTFAAAGIIPAYSDITEIYGVSTQSASYLTSLQIAVLGGAPLFWKPLSHRYGRRPIFLISLIVSLVFNIGCAKTKTYGATAACRALSAFFISPASAIGSAVVMETTFKKDRARYMGIWTVMITLGVPLGPFIFGFVAYRAGYEWIYWVLAIINAVQFILYLFFGPETRYVDSGEWRDESTFKREYLSVRRIDPTPFTWFEFVKPLTLFTRPCILIPTCAYAMIFLFCNIMTTVEIPSLLQSKFDLNTEQVGLQFLGMIIGSIIGEQMGGNLSDYWMRMRAKRGQAPAPEFRLWLSYFGFALSCVGVIIFLICTQEAPSGHWSAPPIVGTGIAAAGSQLVTTVMVTYAMDCYPQEAASVGVFITFVRQIWGFLGPFWFPSLFDTVGVAASAGVVCGMIVAVSILPTMAVQAFGKKWRQRHDEVAY</sequence>